<keyword evidence="1" id="KW-0863">Zinc-finger</keyword>
<dbReference type="EMBL" id="CAUJNA010003844">
    <property type="protein sequence ID" value="CAJ1410881.1"/>
    <property type="molecule type" value="Genomic_DNA"/>
</dbReference>
<feature type="compositionally biased region" description="Low complexity" evidence="2">
    <location>
        <begin position="335"/>
        <end position="344"/>
    </location>
</feature>
<evidence type="ECO:0000313" key="4">
    <source>
        <dbReference type="EMBL" id="CAJ1410881.1"/>
    </source>
</evidence>
<feature type="region of interest" description="Disordered" evidence="2">
    <location>
        <begin position="82"/>
        <end position="103"/>
    </location>
</feature>
<feature type="compositionally biased region" description="Basic residues" evidence="2">
    <location>
        <begin position="322"/>
        <end position="334"/>
    </location>
</feature>
<dbReference type="InterPro" id="IPR000571">
    <property type="entry name" value="Znf_CCCH"/>
</dbReference>
<reference evidence="4" key="1">
    <citation type="submission" date="2023-08" db="EMBL/GenBank/DDBJ databases">
        <authorList>
            <person name="Chen Y."/>
            <person name="Shah S."/>
            <person name="Dougan E. K."/>
            <person name="Thang M."/>
            <person name="Chan C."/>
        </authorList>
    </citation>
    <scope>NUCLEOTIDE SEQUENCE</scope>
</reference>
<dbReference type="PROSITE" id="PS50103">
    <property type="entry name" value="ZF_C3H1"/>
    <property type="match status" value="1"/>
</dbReference>
<keyword evidence="5" id="KW-1185">Reference proteome</keyword>
<dbReference type="AlphaFoldDB" id="A0AA36JT85"/>
<feature type="domain" description="C3H1-type" evidence="3">
    <location>
        <begin position="358"/>
        <end position="384"/>
    </location>
</feature>
<protein>
    <recommendedName>
        <fullName evidence="3">C3H1-type domain-containing protein</fullName>
    </recommendedName>
</protein>
<dbReference type="Proteomes" id="UP001178507">
    <property type="component" value="Unassembled WGS sequence"/>
</dbReference>
<comment type="caution">
    <text evidence="4">The sequence shown here is derived from an EMBL/GenBank/DDBJ whole genome shotgun (WGS) entry which is preliminary data.</text>
</comment>
<organism evidence="4 5">
    <name type="scientific">Effrenium voratum</name>
    <dbReference type="NCBI Taxonomy" id="2562239"/>
    <lineage>
        <taxon>Eukaryota</taxon>
        <taxon>Sar</taxon>
        <taxon>Alveolata</taxon>
        <taxon>Dinophyceae</taxon>
        <taxon>Suessiales</taxon>
        <taxon>Symbiodiniaceae</taxon>
        <taxon>Effrenium</taxon>
    </lineage>
</organism>
<evidence type="ECO:0000256" key="1">
    <source>
        <dbReference type="PROSITE-ProRule" id="PRU00723"/>
    </source>
</evidence>
<feature type="region of interest" description="Disordered" evidence="2">
    <location>
        <begin position="314"/>
        <end position="346"/>
    </location>
</feature>
<name>A0AA36JT85_9DINO</name>
<keyword evidence="1" id="KW-0862">Zinc</keyword>
<feature type="zinc finger region" description="C3H1-type" evidence="1">
    <location>
        <begin position="358"/>
        <end position="384"/>
    </location>
</feature>
<sequence>MEHGDSSEADPTFVSLMNECQIADVFQDDLLQAGWTRETFQFCVTRLEDLDDFLTETFAEPIAGLPLARFRLLWNKCQQVPTAPAPSEEQDTPVAAEGSQGWSETFAPRMATSKIRELKQAFEKAYPSELLTADNCPSTRLLSLVFKQVSAKEWRWIPWKWRLSITKHDEVVHSRTPKLAKVEHLQLHDLMCDEPPALDIANMGMHAVNTSMHVHNLAIAICRGAHLATLNTYKNRFMQLLSARFEQSSGLRAPSLQEAQQADQRLWQQVGELVTDKGWKLDDAIYEFAVLRPDMQALLQPRCKPVILAHPGNSFATSSSRKGGKAQGKGKKSAKGPAGPKRPGLNSQQWIAEVVKDGRRHTLCMQWNAGRCSMAQCNFLHACAYPKADGVACAGSHAARDHASASH</sequence>
<evidence type="ECO:0000259" key="3">
    <source>
        <dbReference type="PROSITE" id="PS50103"/>
    </source>
</evidence>
<evidence type="ECO:0000313" key="5">
    <source>
        <dbReference type="Proteomes" id="UP001178507"/>
    </source>
</evidence>
<proteinExistence type="predicted"/>
<accession>A0AA36JT85</accession>
<dbReference type="GO" id="GO:0008270">
    <property type="term" value="F:zinc ion binding"/>
    <property type="evidence" value="ECO:0007669"/>
    <property type="project" value="UniProtKB-KW"/>
</dbReference>
<gene>
    <name evidence="4" type="ORF">EVOR1521_LOCUS31609</name>
</gene>
<evidence type="ECO:0000256" key="2">
    <source>
        <dbReference type="SAM" id="MobiDB-lite"/>
    </source>
</evidence>
<keyword evidence="1" id="KW-0479">Metal-binding</keyword>